<reference evidence="2 3" key="1">
    <citation type="submission" date="2020-02" db="EMBL/GenBank/DDBJ databases">
        <title>Draft genome sequence of Haematococcus lacustris strain NIES-144.</title>
        <authorList>
            <person name="Morimoto D."/>
            <person name="Nakagawa S."/>
            <person name="Yoshida T."/>
            <person name="Sawayama S."/>
        </authorList>
    </citation>
    <scope>NUCLEOTIDE SEQUENCE [LARGE SCALE GENOMIC DNA]</scope>
    <source>
        <strain evidence="2 3">NIES-144</strain>
    </source>
</reference>
<feature type="non-terminal residue" evidence="2">
    <location>
        <position position="1"/>
    </location>
</feature>
<dbReference type="EMBL" id="BLLF01000198">
    <property type="protein sequence ID" value="GFH08969.1"/>
    <property type="molecule type" value="Genomic_DNA"/>
</dbReference>
<feature type="non-terminal residue" evidence="2">
    <location>
        <position position="78"/>
    </location>
</feature>
<evidence type="ECO:0000313" key="3">
    <source>
        <dbReference type="Proteomes" id="UP000485058"/>
    </source>
</evidence>
<gene>
    <name evidence="2" type="ORF">HaLaN_04018</name>
</gene>
<evidence type="ECO:0000256" key="1">
    <source>
        <dbReference type="SAM" id="MobiDB-lite"/>
    </source>
</evidence>
<feature type="region of interest" description="Disordered" evidence="1">
    <location>
        <begin position="1"/>
        <end position="24"/>
    </location>
</feature>
<evidence type="ECO:0000313" key="2">
    <source>
        <dbReference type="EMBL" id="GFH08969.1"/>
    </source>
</evidence>
<sequence>MQHQVTVDGGASATDGCRRQSTPKITPTCWPMPWQSWTSVQQWRSASWSALGNITPTSADICTVHLALPSTCWTTSPA</sequence>
<dbReference type="Proteomes" id="UP000485058">
    <property type="component" value="Unassembled WGS sequence"/>
</dbReference>
<keyword evidence="3" id="KW-1185">Reference proteome</keyword>
<name>A0A699YRS3_HAELA</name>
<accession>A0A699YRS3</accession>
<comment type="caution">
    <text evidence="2">The sequence shown here is derived from an EMBL/GenBank/DDBJ whole genome shotgun (WGS) entry which is preliminary data.</text>
</comment>
<protein>
    <submittedName>
        <fullName evidence="2">Uncharacterized protein</fullName>
    </submittedName>
</protein>
<organism evidence="2 3">
    <name type="scientific">Haematococcus lacustris</name>
    <name type="common">Green alga</name>
    <name type="synonym">Haematococcus pluvialis</name>
    <dbReference type="NCBI Taxonomy" id="44745"/>
    <lineage>
        <taxon>Eukaryota</taxon>
        <taxon>Viridiplantae</taxon>
        <taxon>Chlorophyta</taxon>
        <taxon>core chlorophytes</taxon>
        <taxon>Chlorophyceae</taxon>
        <taxon>CS clade</taxon>
        <taxon>Chlamydomonadales</taxon>
        <taxon>Haematococcaceae</taxon>
        <taxon>Haematococcus</taxon>
    </lineage>
</organism>
<dbReference type="AlphaFoldDB" id="A0A699YRS3"/>
<proteinExistence type="predicted"/>